<keyword evidence="1" id="KW-0695">RNA-directed DNA polymerase</keyword>
<reference evidence="1" key="1">
    <citation type="submission" date="2020-08" db="EMBL/GenBank/DDBJ databases">
        <title>Multicomponent nature underlies the extraordinary mechanical properties of spider dragline silk.</title>
        <authorList>
            <person name="Kono N."/>
            <person name="Nakamura H."/>
            <person name="Mori M."/>
            <person name="Yoshida Y."/>
            <person name="Ohtoshi R."/>
            <person name="Malay A.D."/>
            <person name="Moran D.A.P."/>
            <person name="Tomita M."/>
            <person name="Numata K."/>
            <person name="Arakawa K."/>
        </authorList>
    </citation>
    <scope>NUCLEOTIDE SEQUENCE</scope>
</reference>
<name>A0A8X6RFL2_TRICX</name>
<gene>
    <name evidence="1" type="primary">X-elementORF2_778</name>
    <name evidence="1" type="ORF">TNCV_2660281</name>
</gene>
<accession>A0A8X6RFL2</accession>
<evidence type="ECO:0000313" key="1">
    <source>
        <dbReference type="EMBL" id="GFX88617.1"/>
    </source>
</evidence>
<organism evidence="1 2">
    <name type="scientific">Trichonephila clavipes</name>
    <name type="common">Golden silk orbweaver</name>
    <name type="synonym">Nephila clavipes</name>
    <dbReference type="NCBI Taxonomy" id="2585209"/>
    <lineage>
        <taxon>Eukaryota</taxon>
        <taxon>Metazoa</taxon>
        <taxon>Ecdysozoa</taxon>
        <taxon>Arthropoda</taxon>
        <taxon>Chelicerata</taxon>
        <taxon>Arachnida</taxon>
        <taxon>Araneae</taxon>
        <taxon>Araneomorphae</taxon>
        <taxon>Entelegynae</taxon>
        <taxon>Araneoidea</taxon>
        <taxon>Nephilidae</taxon>
        <taxon>Trichonephila</taxon>
    </lineage>
</organism>
<protein>
    <submittedName>
        <fullName evidence="1">Putative RNA-directed DNA polymerase from transposon X-element</fullName>
    </submittedName>
</protein>
<keyword evidence="1" id="KW-0548">Nucleotidyltransferase</keyword>
<evidence type="ECO:0000313" key="2">
    <source>
        <dbReference type="Proteomes" id="UP000887159"/>
    </source>
</evidence>
<proteinExistence type="predicted"/>
<comment type="caution">
    <text evidence="1">The sequence shown here is derived from an EMBL/GenBank/DDBJ whole genome shotgun (WGS) entry which is preliminary data.</text>
</comment>
<dbReference type="EMBL" id="BMAU01021053">
    <property type="protein sequence ID" value="GFX88617.1"/>
    <property type="molecule type" value="Genomic_DNA"/>
</dbReference>
<dbReference type="Proteomes" id="UP000887159">
    <property type="component" value="Unassembled WGS sequence"/>
</dbReference>
<keyword evidence="2" id="KW-1185">Reference proteome</keyword>
<dbReference type="AlphaFoldDB" id="A0A8X6RFL2"/>
<keyword evidence="1" id="KW-0808">Transferase</keyword>
<dbReference type="GO" id="GO:0003964">
    <property type="term" value="F:RNA-directed DNA polymerase activity"/>
    <property type="evidence" value="ECO:0007669"/>
    <property type="project" value="UniProtKB-KW"/>
</dbReference>
<sequence>MRGPAVRGLLKVPPCHEGTIHLQNIHAFSRNRTQALRHRMYGSARAFVLRRLDTIYHSALRIISGAFRTSPVTSLYVVCHQPPLDLRRRQLSANYFIRAMSVPSHPLKHFSLGTGLTRLYDARSFNIKSISERSKAALNDAHFNNINIQENNIPAIPPWGIQIFNYSNPFSGYDKAGAADVIYQQLFSFHRSKYSKYILVYTDGSKTAGHVVCGVVFHKTILPYIILYLSLV</sequence>